<comment type="caution">
    <text evidence="2">The sequence shown here is derived from an EMBL/GenBank/DDBJ whole genome shotgun (WGS) entry which is preliminary data.</text>
</comment>
<dbReference type="AlphaFoldDB" id="A0A5M4B528"/>
<accession>A0A5M4B528</accession>
<keyword evidence="1" id="KW-0175">Coiled coil</keyword>
<evidence type="ECO:0000313" key="2">
    <source>
        <dbReference type="EMBL" id="GET35234.1"/>
    </source>
</evidence>
<sequence length="221" mass="25794">MEINEEIKLTSSLDLLVYIGWKVEYPAEARAAFDEFCLRYDQSVIRAAEIFCDKWHLTETVALDIVKCTFARVWKYPTYDHKKSKSKSIDLGIKRWLNRIAYTQLANYTNNGACYEPDVETDLSLIHSLDELAEKATEGEMSRKELREQLTILDEVIDQLGEKHRIIFLTYRLYTHAGNNIPRAVSRKLQEELELVPGSIRKYKEQAIKQVENYLKRNNGN</sequence>
<dbReference type="OrthoDB" id="982681at2"/>
<protein>
    <submittedName>
        <fullName evidence="2">Uncharacterized protein</fullName>
    </submittedName>
</protein>
<dbReference type="Gene3D" id="1.10.1740.10">
    <property type="match status" value="1"/>
</dbReference>
<name>A0A5M4B528_9BACT</name>
<organism evidence="2 3">
    <name type="scientific">Prolixibacter bellariivorans</name>
    <dbReference type="NCBI Taxonomy" id="314319"/>
    <lineage>
        <taxon>Bacteria</taxon>
        <taxon>Pseudomonadati</taxon>
        <taxon>Bacteroidota</taxon>
        <taxon>Bacteroidia</taxon>
        <taxon>Marinilabiliales</taxon>
        <taxon>Prolixibacteraceae</taxon>
        <taxon>Prolixibacter</taxon>
    </lineage>
</organism>
<evidence type="ECO:0000256" key="1">
    <source>
        <dbReference type="SAM" id="Coils"/>
    </source>
</evidence>
<proteinExistence type="predicted"/>
<dbReference type="EMBL" id="BLAX01000001">
    <property type="protein sequence ID" value="GET35234.1"/>
    <property type="molecule type" value="Genomic_DNA"/>
</dbReference>
<dbReference type="RefSeq" id="WP_025866179.1">
    <property type="nucleotide sequence ID" value="NZ_BLAX01000001.1"/>
</dbReference>
<dbReference type="Proteomes" id="UP000391834">
    <property type="component" value="Unassembled WGS sequence"/>
</dbReference>
<reference evidence="2 3" key="1">
    <citation type="submission" date="2019-10" db="EMBL/GenBank/DDBJ databases">
        <title>Prolixibacter strains distinguished by the presence of nitrate reductase genes were adept at nitrate-dependent anaerobic corrosion of metallic iron and carbon steel.</title>
        <authorList>
            <person name="Iino T."/>
            <person name="Shono N."/>
            <person name="Ito K."/>
            <person name="Nakamura R."/>
            <person name="Sueoka K."/>
            <person name="Harayama S."/>
            <person name="Ohkuma M."/>
        </authorList>
    </citation>
    <scope>NUCLEOTIDE SEQUENCE [LARGE SCALE GENOMIC DNA]</scope>
    <source>
        <strain evidence="2 3">JCM 13498</strain>
    </source>
</reference>
<feature type="coiled-coil region" evidence="1">
    <location>
        <begin position="129"/>
        <end position="163"/>
    </location>
</feature>
<keyword evidence="3" id="KW-1185">Reference proteome</keyword>
<evidence type="ECO:0000313" key="3">
    <source>
        <dbReference type="Proteomes" id="UP000391834"/>
    </source>
</evidence>
<gene>
    <name evidence="2" type="ORF">PbJCM13498_40970</name>
</gene>